<feature type="domain" description="Beta-ketoacyl-[acyl-carrier-protein] synthase III N-terminal" evidence="4">
    <location>
        <begin position="115"/>
        <end position="193"/>
    </location>
</feature>
<dbReference type="InterPro" id="IPR013747">
    <property type="entry name" value="ACP_syn_III_C"/>
</dbReference>
<evidence type="ECO:0000259" key="4">
    <source>
        <dbReference type="Pfam" id="PF08545"/>
    </source>
</evidence>
<evidence type="ECO:0000256" key="2">
    <source>
        <dbReference type="ARBA" id="ARBA00023315"/>
    </source>
</evidence>
<organism evidence="5 6">
    <name type="scientific">Tahibacter amnicola</name>
    <dbReference type="NCBI Taxonomy" id="2976241"/>
    <lineage>
        <taxon>Bacteria</taxon>
        <taxon>Pseudomonadati</taxon>
        <taxon>Pseudomonadota</taxon>
        <taxon>Gammaproteobacteria</taxon>
        <taxon>Lysobacterales</taxon>
        <taxon>Rhodanobacteraceae</taxon>
        <taxon>Tahibacter</taxon>
    </lineage>
</organism>
<keyword evidence="1 5" id="KW-0808">Transferase</keyword>
<dbReference type="NCBIfam" id="NF006829">
    <property type="entry name" value="PRK09352.1"/>
    <property type="match status" value="1"/>
</dbReference>
<evidence type="ECO:0000259" key="3">
    <source>
        <dbReference type="Pfam" id="PF08541"/>
    </source>
</evidence>
<dbReference type="Proteomes" id="UP001064632">
    <property type="component" value="Chromosome"/>
</dbReference>
<protein>
    <submittedName>
        <fullName evidence="5">Beta-ketoacyl-ACP synthase 3</fullName>
        <ecNumber evidence="5">2.3.1.180</ecNumber>
    </submittedName>
</protein>
<dbReference type="InterPro" id="IPR016039">
    <property type="entry name" value="Thiolase-like"/>
</dbReference>
<dbReference type="GO" id="GO:0033818">
    <property type="term" value="F:beta-ketoacyl-acyl-carrier-protein synthase III activity"/>
    <property type="evidence" value="ECO:0007669"/>
    <property type="project" value="UniProtKB-EC"/>
</dbReference>
<dbReference type="InterPro" id="IPR013751">
    <property type="entry name" value="ACP_syn_III_N"/>
</dbReference>
<sequence length="336" mass="35166">MVHRTAPLPIRILGTGEYTPAVRVASHELDARWGRPQGWTFRHSGISHRHYAGPDETTSSMAALAARSALAAAGLTASDMDCIVSASSVMEQAIPCTAVLVQRRLGLEGSGIPAFDINATCLGFLAALDTVGAALAIGRYRRVLVVCGEMASAGLRADDPETAMLFGDGAAAVVLGRDGGGESQVLNVRLETYSEGADLCQVRAGGTRLKPSDGRDDFLEGAYFEMNGRATYRLAAQRFPAFVDRLLGDAGVTCAQLRQIVPHQASAKALAHMEAALKLPAETFVRVLATRGNQMAASIPIALHHAISSGKIARGDLVALLGTGAGLSFGGAVLRY</sequence>
<dbReference type="SUPFAM" id="SSF53901">
    <property type="entry name" value="Thiolase-like"/>
    <property type="match status" value="1"/>
</dbReference>
<evidence type="ECO:0000313" key="5">
    <source>
        <dbReference type="EMBL" id="UXI67124.1"/>
    </source>
</evidence>
<dbReference type="Pfam" id="PF08545">
    <property type="entry name" value="ACP_syn_III"/>
    <property type="match status" value="1"/>
</dbReference>
<gene>
    <name evidence="5" type="ORF">N4264_20615</name>
</gene>
<proteinExistence type="predicted"/>
<keyword evidence="6" id="KW-1185">Reference proteome</keyword>
<dbReference type="PANTHER" id="PTHR34069:SF2">
    <property type="entry name" value="BETA-KETOACYL-[ACYL-CARRIER-PROTEIN] SYNTHASE III"/>
    <property type="match status" value="1"/>
</dbReference>
<dbReference type="Gene3D" id="3.40.47.10">
    <property type="match status" value="2"/>
</dbReference>
<reference evidence="5" key="1">
    <citation type="submission" date="2022-09" db="EMBL/GenBank/DDBJ databases">
        <title>Tahibacter sp. nov., isolated from a fresh water.</title>
        <authorList>
            <person name="Baek J.H."/>
            <person name="Lee J.K."/>
            <person name="Kim J.M."/>
            <person name="Jeon C.O."/>
        </authorList>
    </citation>
    <scope>NUCLEOTIDE SEQUENCE</scope>
    <source>
        <strain evidence="5">W38</strain>
    </source>
</reference>
<evidence type="ECO:0000256" key="1">
    <source>
        <dbReference type="ARBA" id="ARBA00022679"/>
    </source>
</evidence>
<accession>A0ABY6BB86</accession>
<dbReference type="RefSeq" id="WP_261694100.1">
    <property type="nucleotide sequence ID" value="NZ_CP104694.1"/>
</dbReference>
<keyword evidence="2 5" id="KW-0012">Acyltransferase</keyword>
<dbReference type="EC" id="2.3.1.180" evidence="5"/>
<feature type="domain" description="Beta-ketoacyl-[acyl-carrier-protein] synthase III C-terminal" evidence="3">
    <location>
        <begin position="249"/>
        <end position="336"/>
    </location>
</feature>
<dbReference type="CDD" id="cd00830">
    <property type="entry name" value="KAS_III"/>
    <property type="match status" value="1"/>
</dbReference>
<dbReference type="Pfam" id="PF08541">
    <property type="entry name" value="ACP_syn_III_C"/>
    <property type="match status" value="1"/>
</dbReference>
<evidence type="ECO:0000313" key="6">
    <source>
        <dbReference type="Proteomes" id="UP001064632"/>
    </source>
</evidence>
<name>A0ABY6BB86_9GAMM</name>
<dbReference type="EMBL" id="CP104694">
    <property type="protein sequence ID" value="UXI67124.1"/>
    <property type="molecule type" value="Genomic_DNA"/>
</dbReference>
<dbReference type="PANTHER" id="PTHR34069">
    <property type="entry name" value="3-OXOACYL-[ACYL-CARRIER-PROTEIN] SYNTHASE 3"/>
    <property type="match status" value="1"/>
</dbReference>